<reference evidence="1 2" key="1">
    <citation type="submission" date="2022-10" db="EMBL/GenBank/DDBJ databases">
        <title>Draft genome sequence of Streptomyces sp. YSPA8.</title>
        <authorList>
            <person name="Moriuchi R."/>
            <person name="Dohra H."/>
            <person name="Yamamura H."/>
            <person name="Kodani S."/>
        </authorList>
    </citation>
    <scope>NUCLEOTIDE SEQUENCE [LARGE SCALE GENOMIC DNA]</scope>
    <source>
        <strain evidence="1 2">YSPA8</strain>
    </source>
</reference>
<organism evidence="1 2">
    <name type="scientific">Streptomyces yaizuensis</name>
    <dbReference type="NCBI Taxonomy" id="2989713"/>
    <lineage>
        <taxon>Bacteria</taxon>
        <taxon>Bacillati</taxon>
        <taxon>Actinomycetota</taxon>
        <taxon>Actinomycetes</taxon>
        <taxon>Kitasatosporales</taxon>
        <taxon>Streptomycetaceae</taxon>
        <taxon>Streptomyces</taxon>
    </lineage>
</organism>
<protein>
    <submittedName>
        <fullName evidence="1">Uncharacterized protein</fullName>
    </submittedName>
</protein>
<name>A0ABQ5PB02_9ACTN</name>
<accession>A0ABQ5PB02</accession>
<dbReference type="EMBL" id="BSBI01000023">
    <property type="protein sequence ID" value="GLF99769.1"/>
    <property type="molecule type" value="Genomic_DNA"/>
</dbReference>
<keyword evidence="2" id="KW-1185">Reference proteome</keyword>
<evidence type="ECO:0000313" key="2">
    <source>
        <dbReference type="Proteomes" id="UP001291653"/>
    </source>
</evidence>
<dbReference type="Proteomes" id="UP001291653">
    <property type="component" value="Unassembled WGS sequence"/>
</dbReference>
<evidence type="ECO:0000313" key="1">
    <source>
        <dbReference type="EMBL" id="GLF99769.1"/>
    </source>
</evidence>
<gene>
    <name evidence="1" type="ORF">SYYSPA8_35750</name>
</gene>
<sequence>MEMAWFCPRCKRPEAVAHVENPDGLHPFPCLFCDCSTLFGPELGTREASGVCATPRCGGVVTEVFGYDGVGRLAGVDRRGCPHCGSLRIVDSGL</sequence>
<proteinExistence type="predicted"/>
<comment type="caution">
    <text evidence="1">The sequence shown here is derived from an EMBL/GenBank/DDBJ whole genome shotgun (WGS) entry which is preliminary data.</text>
</comment>